<dbReference type="InterPro" id="IPR008972">
    <property type="entry name" value="Cupredoxin"/>
</dbReference>
<comment type="subcellular location">
    <subcellularLocation>
        <location evidence="16">Cell membrane</location>
        <topology evidence="16">Multi-pass membrane protein</topology>
    </subcellularLocation>
    <subcellularLocation>
        <location evidence="1">Membrane</location>
        <topology evidence="1">Multi-pass membrane protein</topology>
    </subcellularLocation>
</comment>
<feature type="domain" description="Cytochrome oxidase subunit II transmembrane region profile" evidence="21">
    <location>
        <begin position="46"/>
        <end position="143"/>
    </location>
</feature>
<dbReference type="InterPro" id="IPR009056">
    <property type="entry name" value="Cyt_c-like_dom"/>
</dbReference>
<keyword evidence="3 16" id="KW-0813">Transport</keyword>
<dbReference type="InterPro" id="IPR014222">
    <property type="entry name" value="Cyt_c_oxidase_su2"/>
</dbReference>
<dbReference type="PRINTS" id="PR01166">
    <property type="entry name" value="CYCOXIDASEII"/>
</dbReference>
<evidence type="ECO:0000256" key="7">
    <source>
        <dbReference type="ARBA" id="ARBA00022723"/>
    </source>
</evidence>
<evidence type="ECO:0000256" key="11">
    <source>
        <dbReference type="ARBA" id="ARBA00023004"/>
    </source>
</evidence>
<dbReference type="Gene3D" id="1.10.287.90">
    <property type="match status" value="1"/>
</dbReference>
<evidence type="ECO:0000256" key="4">
    <source>
        <dbReference type="ARBA" id="ARBA00022617"/>
    </source>
</evidence>
<dbReference type="SUPFAM" id="SSF49503">
    <property type="entry name" value="Cupredoxins"/>
    <property type="match status" value="1"/>
</dbReference>
<keyword evidence="4 15" id="KW-0349">Heme</keyword>
<proteinExistence type="inferred from homology"/>
<dbReference type="Pfam" id="PF00116">
    <property type="entry name" value="COX2"/>
    <property type="match status" value="1"/>
</dbReference>
<keyword evidence="8" id="KW-1278">Translocase</keyword>
<evidence type="ECO:0000256" key="8">
    <source>
        <dbReference type="ARBA" id="ARBA00022967"/>
    </source>
</evidence>
<evidence type="ECO:0000256" key="1">
    <source>
        <dbReference type="ARBA" id="ARBA00004141"/>
    </source>
</evidence>
<accession>A0A6J4V1A8</accession>
<feature type="domain" description="Cytochrome c" evidence="22">
    <location>
        <begin position="293"/>
        <end position="398"/>
    </location>
</feature>
<feature type="transmembrane region" description="Helical" evidence="19">
    <location>
        <begin position="113"/>
        <end position="133"/>
    </location>
</feature>
<organism evidence="23">
    <name type="scientific">uncultured Thermomicrobiales bacterium</name>
    <dbReference type="NCBI Taxonomy" id="1645740"/>
    <lineage>
        <taxon>Bacteria</taxon>
        <taxon>Pseudomonadati</taxon>
        <taxon>Thermomicrobiota</taxon>
        <taxon>Thermomicrobia</taxon>
        <taxon>Thermomicrobiales</taxon>
        <taxon>environmental samples</taxon>
    </lineage>
</organism>
<comment type="catalytic activity">
    <reaction evidence="17">
        <text>4 Fe(II)-[cytochrome c] + O2 + 8 H(+)(in) = 4 Fe(III)-[cytochrome c] + 2 H2O + 4 H(+)(out)</text>
        <dbReference type="Rhea" id="RHEA:11436"/>
        <dbReference type="Rhea" id="RHEA-COMP:10350"/>
        <dbReference type="Rhea" id="RHEA-COMP:14399"/>
        <dbReference type="ChEBI" id="CHEBI:15377"/>
        <dbReference type="ChEBI" id="CHEBI:15378"/>
        <dbReference type="ChEBI" id="CHEBI:15379"/>
        <dbReference type="ChEBI" id="CHEBI:29033"/>
        <dbReference type="ChEBI" id="CHEBI:29034"/>
        <dbReference type="EC" id="7.1.1.9"/>
    </reaction>
</comment>
<evidence type="ECO:0000256" key="13">
    <source>
        <dbReference type="ARBA" id="ARBA00023136"/>
    </source>
</evidence>
<evidence type="ECO:0000313" key="23">
    <source>
        <dbReference type="EMBL" id="CAA9566555.1"/>
    </source>
</evidence>
<evidence type="ECO:0000256" key="17">
    <source>
        <dbReference type="RuleBase" id="RU004024"/>
    </source>
</evidence>
<evidence type="ECO:0000256" key="19">
    <source>
        <dbReference type="SAM" id="Phobius"/>
    </source>
</evidence>
<dbReference type="SUPFAM" id="SSF46626">
    <property type="entry name" value="Cytochrome c"/>
    <property type="match status" value="1"/>
</dbReference>
<dbReference type="AlphaFoldDB" id="A0A6J4V1A8"/>
<keyword evidence="7 15" id="KW-0479">Metal-binding</keyword>
<comment type="cofactor">
    <cofactor evidence="17">
        <name>Cu cation</name>
        <dbReference type="ChEBI" id="CHEBI:23378"/>
    </cofactor>
    <text evidence="17">Binds a copper A center.</text>
</comment>
<keyword evidence="5 16" id="KW-0679">Respiratory chain</keyword>
<name>A0A6J4V1A8_9BACT</name>
<feature type="transmembrane region" description="Helical" evidence="19">
    <location>
        <begin position="71"/>
        <end position="92"/>
    </location>
</feature>
<evidence type="ECO:0000256" key="2">
    <source>
        <dbReference type="ARBA" id="ARBA00007866"/>
    </source>
</evidence>
<dbReference type="GO" id="GO:0016491">
    <property type="term" value="F:oxidoreductase activity"/>
    <property type="evidence" value="ECO:0007669"/>
    <property type="project" value="UniProtKB-KW"/>
</dbReference>
<dbReference type="InterPro" id="IPR002429">
    <property type="entry name" value="CcO_II-like_C"/>
</dbReference>
<evidence type="ECO:0000259" key="22">
    <source>
        <dbReference type="PROSITE" id="PS51007"/>
    </source>
</evidence>
<feature type="transmembrane region" description="Helical" evidence="19">
    <location>
        <begin position="23"/>
        <end position="43"/>
    </location>
</feature>
<dbReference type="PANTHER" id="PTHR22888:SF9">
    <property type="entry name" value="CYTOCHROME C OXIDASE SUBUNIT 2"/>
    <property type="match status" value="1"/>
</dbReference>
<evidence type="ECO:0000256" key="9">
    <source>
        <dbReference type="ARBA" id="ARBA00022982"/>
    </source>
</evidence>
<feature type="domain" description="Cytochrome oxidase subunit II copper A binding" evidence="20">
    <location>
        <begin position="147"/>
        <end position="277"/>
    </location>
</feature>
<dbReference type="GO" id="GO:0020037">
    <property type="term" value="F:heme binding"/>
    <property type="evidence" value="ECO:0007669"/>
    <property type="project" value="InterPro"/>
</dbReference>
<dbReference type="InterPro" id="IPR011759">
    <property type="entry name" value="Cyt_c_oxidase_su2_TM_dom"/>
</dbReference>
<dbReference type="PROSITE" id="PS51007">
    <property type="entry name" value="CYTC"/>
    <property type="match status" value="1"/>
</dbReference>
<dbReference type="GO" id="GO:0005886">
    <property type="term" value="C:plasma membrane"/>
    <property type="evidence" value="ECO:0007669"/>
    <property type="project" value="UniProtKB-SubCell"/>
</dbReference>
<reference evidence="23" key="1">
    <citation type="submission" date="2020-02" db="EMBL/GenBank/DDBJ databases">
        <authorList>
            <person name="Meier V. D."/>
        </authorList>
    </citation>
    <scope>NUCLEOTIDE SEQUENCE</scope>
    <source>
        <strain evidence="23">AVDCRST_MAG49</strain>
    </source>
</reference>
<dbReference type="Gene3D" id="2.60.40.420">
    <property type="entry name" value="Cupredoxins - blue copper proteins"/>
    <property type="match status" value="1"/>
</dbReference>
<protein>
    <recommendedName>
        <fullName evidence="17">Cytochrome c oxidase subunit 2</fullName>
        <ecNumber evidence="17">7.1.1.9</ecNumber>
    </recommendedName>
</protein>
<dbReference type="GO" id="GO:0042773">
    <property type="term" value="P:ATP synthesis coupled electron transport"/>
    <property type="evidence" value="ECO:0007669"/>
    <property type="project" value="TreeGrafter"/>
</dbReference>
<dbReference type="SUPFAM" id="SSF81464">
    <property type="entry name" value="Cytochrome c oxidase subunit II-like, transmembrane region"/>
    <property type="match status" value="1"/>
</dbReference>
<keyword evidence="6 16" id="KW-0812">Transmembrane</keyword>
<keyword evidence="10 19" id="KW-1133">Transmembrane helix</keyword>
<sequence>MSGRDGIGSEAPRTVGQRGPRPVWQRFGAMVALAVLVLGTLSACGDDNTRPYTHISPTTGVADDIQGLYKLVFWMALVVFVLVQFLIVYAAMRFRRKRNQNTRPPQIHGNKTLEIAWTIIPALVLLTILVPTIQTMYEFDAQADEVDDALVVNVYGKQWWWEVHYPQFPVSQYRSPADGSLVGEPQVLMTANEVRVPVGRKVRFNLYSNNVIHSFYIPRMSGKMDVIPGHENYLAFTPREVGTFYGECTEFCGVSHAWMRFVVKAVEPAQFDAWVAAYSAPPSVVSQQFSTDGDVTKPPASFGLCVTCHNVNGTTAGAARGGLATDPTSVNAAPNLTLFGCRDTIAAGLLENTPENLATWLDNPAAVKEGNFMSSAIKDETLTDEQITELVNYLESLKPAEGCYEPPGGEGGPTNPDVVPVVSSVPVGQQPALPAPPPVAS</sequence>
<dbReference type="Pfam" id="PF00034">
    <property type="entry name" value="Cytochrom_C"/>
    <property type="match status" value="1"/>
</dbReference>
<evidence type="ECO:0000256" key="10">
    <source>
        <dbReference type="ARBA" id="ARBA00022989"/>
    </source>
</evidence>
<evidence type="ECO:0000256" key="3">
    <source>
        <dbReference type="ARBA" id="ARBA00022448"/>
    </source>
</evidence>
<dbReference type="InterPro" id="IPR001505">
    <property type="entry name" value="Copper_CuA"/>
</dbReference>
<evidence type="ECO:0000256" key="18">
    <source>
        <dbReference type="SAM" id="MobiDB-lite"/>
    </source>
</evidence>
<dbReference type="NCBIfam" id="TIGR02866">
    <property type="entry name" value="CoxB"/>
    <property type="match status" value="1"/>
</dbReference>
<dbReference type="InterPro" id="IPR036257">
    <property type="entry name" value="Cyt_c_oxidase_su2_TM_sf"/>
</dbReference>
<feature type="compositionally biased region" description="Low complexity" evidence="18">
    <location>
        <begin position="401"/>
        <end position="432"/>
    </location>
</feature>
<dbReference type="PANTHER" id="PTHR22888">
    <property type="entry name" value="CYTOCHROME C OXIDASE, SUBUNIT II"/>
    <property type="match status" value="1"/>
</dbReference>
<dbReference type="Pfam" id="PF02790">
    <property type="entry name" value="COX2_TM"/>
    <property type="match status" value="1"/>
</dbReference>
<dbReference type="EC" id="7.1.1.9" evidence="17"/>
<comment type="similarity">
    <text evidence="2 16">Belongs to the cytochrome c oxidase subunit 2 family.</text>
</comment>
<keyword evidence="12 17" id="KW-0186">Copper</keyword>
<evidence type="ECO:0000259" key="21">
    <source>
        <dbReference type="PROSITE" id="PS50999"/>
    </source>
</evidence>
<evidence type="ECO:0000256" key="5">
    <source>
        <dbReference type="ARBA" id="ARBA00022660"/>
    </source>
</evidence>
<comment type="function">
    <text evidence="14 17">Subunits I and II form the functional core of the enzyme complex. Electrons originating in cytochrome c are transferred via heme a and Cu(A) to the binuclear center formed by heme a3 and Cu(B).</text>
</comment>
<evidence type="ECO:0000256" key="14">
    <source>
        <dbReference type="ARBA" id="ARBA00024688"/>
    </source>
</evidence>
<evidence type="ECO:0000256" key="15">
    <source>
        <dbReference type="PROSITE-ProRule" id="PRU00433"/>
    </source>
</evidence>
<dbReference type="InterPro" id="IPR036909">
    <property type="entry name" value="Cyt_c-like_dom_sf"/>
</dbReference>
<feature type="region of interest" description="Disordered" evidence="18">
    <location>
        <begin position="401"/>
        <end position="441"/>
    </location>
</feature>
<dbReference type="EMBL" id="CADCWG010000211">
    <property type="protein sequence ID" value="CAA9566555.1"/>
    <property type="molecule type" value="Genomic_DNA"/>
</dbReference>
<dbReference type="InterPro" id="IPR045187">
    <property type="entry name" value="CcO_II"/>
</dbReference>
<dbReference type="PROSITE" id="PS50999">
    <property type="entry name" value="COX2_TM"/>
    <property type="match status" value="1"/>
</dbReference>
<dbReference type="PROSITE" id="PS00078">
    <property type="entry name" value="COX2"/>
    <property type="match status" value="1"/>
</dbReference>
<keyword evidence="9 16" id="KW-0249">Electron transport</keyword>
<evidence type="ECO:0000256" key="6">
    <source>
        <dbReference type="ARBA" id="ARBA00022692"/>
    </source>
</evidence>
<evidence type="ECO:0000256" key="16">
    <source>
        <dbReference type="RuleBase" id="RU000456"/>
    </source>
</evidence>
<dbReference type="GO" id="GO:0004129">
    <property type="term" value="F:cytochrome-c oxidase activity"/>
    <property type="evidence" value="ECO:0007669"/>
    <property type="project" value="UniProtKB-EC"/>
</dbReference>
<keyword evidence="13 19" id="KW-0472">Membrane</keyword>
<keyword evidence="11 15" id="KW-0408">Iron</keyword>
<dbReference type="GO" id="GO:0005507">
    <property type="term" value="F:copper ion binding"/>
    <property type="evidence" value="ECO:0007669"/>
    <property type="project" value="InterPro"/>
</dbReference>
<gene>
    <name evidence="23" type="ORF">AVDCRST_MAG49-3110</name>
</gene>
<evidence type="ECO:0000256" key="12">
    <source>
        <dbReference type="ARBA" id="ARBA00023008"/>
    </source>
</evidence>
<dbReference type="PROSITE" id="PS50857">
    <property type="entry name" value="COX2_CUA"/>
    <property type="match status" value="1"/>
</dbReference>
<keyword evidence="23" id="KW-0560">Oxidoreductase</keyword>
<evidence type="ECO:0000259" key="20">
    <source>
        <dbReference type="PROSITE" id="PS50857"/>
    </source>
</evidence>